<reference evidence="1" key="1">
    <citation type="submission" date="2021-06" db="EMBL/GenBank/DDBJ databases">
        <authorList>
            <person name="Kallberg Y."/>
            <person name="Tangrot J."/>
            <person name="Rosling A."/>
        </authorList>
    </citation>
    <scope>NUCLEOTIDE SEQUENCE</scope>
    <source>
        <strain evidence="1">MA461A</strain>
    </source>
</reference>
<evidence type="ECO:0000313" key="1">
    <source>
        <dbReference type="EMBL" id="CAG8839651.1"/>
    </source>
</evidence>
<comment type="caution">
    <text evidence="1">The sequence shown here is derived from an EMBL/GenBank/DDBJ whole genome shotgun (WGS) entry which is preliminary data.</text>
</comment>
<dbReference type="Proteomes" id="UP000789920">
    <property type="component" value="Unassembled WGS sequence"/>
</dbReference>
<dbReference type="EMBL" id="CAJVQC010124318">
    <property type="protein sequence ID" value="CAG8839651.1"/>
    <property type="molecule type" value="Genomic_DNA"/>
</dbReference>
<name>A0ACA9SI65_9GLOM</name>
<keyword evidence="2" id="KW-1185">Reference proteome</keyword>
<organism evidence="1 2">
    <name type="scientific">Racocetra persica</name>
    <dbReference type="NCBI Taxonomy" id="160502"/>
    <lineage>
        <taxon>Eukaryota</taxon>
        <taxon>Fungi</taxon>
        <taxon>Fungi incertae sedis</taxon>
        <taxon>Mucoromycota</taxon>
        <taxon>Glomeromycotina</taxon>
        <taxon>Glomeromycetes</taxon>
        <taxon>Diversisporales</taxon>
        <taxon>Gigasporaceae</taxon>
        <taxon>Racocetra</taxon>
    </lineage>
</organism>
<accession>A0ACA9SI65</accession>
<protein>
    <submittedName>
        <fullName evidence="1">30421_t:CDS:1</fullName>
    </submittedName>
</protein>
<sequence length="41" mass="4638">KKFSSGQISADLLKTQMNLYRNQGPSFDDKFIASADTITNW</sequence>
<feature type="non-terminal residue" evidence="1">
    <location>
        <position position="1"/>
    </location>
</feature>
<evidence type="ECO:0000313" key="2">
    <source>
        <dbReference type="Proteomes" id="UP000789920"/>
    </source>
</evidence>
<gene>
    <name evidence="1" type="ORF">RPERSI_LOCUS31135</name>
</gene>
<proteinExistence type="predicted"/>